<protein>
    <submittedName>
        <fullName evidence="3">Diguanylate cyclase</fullName>
    </submittedName>
</protein>
<keyword evidence="1" id="KW-1133">Transmembrane helix</keyword>
<dbReference type="GO" id="GO:0052621">
    <property type="term" value="F:diguanylate cyclase activity"/>
    <property type="evidence" value="ECO:0007669"/>
    <property type="project" value="TreeGrafter"/>
</dbReference>
<dbReference type="InterPro" id="IPR043128">
    <property type="entry name" value="Rev_trsase/Diguanyl_cyclase"/>
</dbReference>
<sequence length="369" mass="39046">MPASDRQWWRQTDQFEWFSNYLRERGMQQRWRWATFTFTVVLGALPLVMLASPLGPDTDLTRGVAIVSGAAGAGASLLWLSGWPSRTQSLVYNALCSGGIAMGCLALSNPYSGLMGCTLFAVIGGFLAYFHSVGQVAANFAVAAICATITAARLVTETGDVALTAAAAINVIALNTGVPFGIHSLVHSLHTDLRAADRDPLTGLLNRRAFYSAVNQLLADTHAVDAAFNVTVIDLDKFKSLNDTRGHAVGDAALVYVAEILHRHAGASAVSGRLGGEEFVVADVDLPVLQRRTADLIREGIAAGPFGITASLGICSARIAWEDSAAGGMSPDFLDKLIESADAAMYVSKRAGGDRVEHRRLDGADLADA</sequence>
<dbReference type="PANTHER" id="PTHR45138">
    <property type="entry name" value="REGULATORY COMPONENTS OF SENSORY TRANSDUCTION SYSTEM"/>
    <property type="match status" value="1"/>
</dbReference>
<feature type="transmembrane region" description="Helical" evidence="1">
    <location>
        <begin position="90"/>
        <end position="107"/>
    </location>
</feature>
<dbReference type="eggNOG" id="COG2199">
    <property type="taxonomic scope" value="Bacteria"/>
</dbReference>
<dbReference type="Gene3D" id="3.30.70.270">
    <property type="match status" value="1"/>
</dbReference>
<feature type="transmembrane region" description="Helical" evidence="1">
    <location>
        <begin position="63"/>
        <end position="83"/>
    </location>
</feature>
<dbReference type="NCBIfam" id="TIGR00254">
    <property type="entry name" value="GGDEF"/>
    <property type="match status" value="1"/>
</dbReference>
<evidence type="ECO:0000259" key="2">
    <source>
        <dbReference type="PROSITE" id="PS50887"/>
    </source>
</evidence>
<dbReference type="STRING" id="350054.Mflv_4002"/>
<feature type="transmembrane region" description="Helical" evidence="1">
    <location>
        <begin position="33"/>
        <end position="51"/>
    </location>
</feature>
<name>A4TCJ5_MYCGI</name>
<dbReference type="KEGG" id="mgi:Mflv_4002"/>
<dbReference type="AlphaFoldDB" id="A4TCJ5"/>
<accession>A4TCJ5</accession>
<feature type="domain" description="GGDEF" evidence="2">
    <location>
        <begin position="226"/>
        <end position="361"/>
    </location>
</feature>
<dbReference type="InterPro" id="IPR000160">
    <property type="entry name" value="GGDEF_dom"/>
</dbReference>
<organism evidence="3">
    <name type="scientific">Mycolicibacterium gilvum (strain PYR-GCK)</name>
    <name type="common">Mycobacterium gilvum (strain PYR-GCK)</name>
    <dbReference type="NCBI Taxonomy" id="350054"/>
    <lineage>
        <taxon>Bacteria</taxon>
        <taxon>Bacillati</taxon>
        <taxon>Actinomycetota</taxon>
        <taxon>Actinomycetes</taxon>
        <taxon>Mycobacteriales</taxon>
        <taxon>Mycobacteriaceae</taxon>
        <taxon>Mycolicibacterium</taxon>
    </lineage>
</organism>
<dbReference type="PROSITE" id="PS50887">
    <property type="entry name" value="GGDEF"/>
    <property type="match status" value="1"/>
</dbReference>
<dbReference type="PANTHER" id="PTHR45138:SF9">
    <property type="entry name" value="DIGUANYLATE CYCLASE DGCM-RELATED"/>
    <property type="match status" value="1"/>
</dbReference>
<dbReference type="CDD" id="cd01949">
    <property type="entry name" value="GGDEF"/>
    <property type="match status" value="1"/>
</dbReference>
<dbReference type="SUPFAM" id="SSF55073">
    <property type="entry name" value="Nucleotide cyclase"/>
    <property type="match status" value="1"/>
</dbReference>
<feature type="transmembrane region" description="Helical" evidence="1">
    <location>
        <begin position="161"/>
        <end position="182"/>
    </location>
</feature>
<proteinExistence type="predicted"/>
<gene>
    <name evidence="3" type="ordered locus">Mflv_4002</name>
</gene>
<dbReference type="GO" id="GO:0043709">
    <property type="term" value="P:cell adhesion involved in single-species biofilm formation"/>
    <property type="evidence" value="ECO:0007669"/>
    <property type="project" value="TreeGrafter"/>
</dbReference>
<evidence type="ECO:0000313" key="3">
    <source>
        <dbReference type="EMBL" id="ABP46473.1"/>
    </source>
</evidence>
<keyword evidence="1" id="KW-0812">Transmembrane</keyword>
<dbReference type="EMBL" id="CP000656">
    <property type="protein sequence ID" value="ABP46473.1"/>
    <property type="molecule type" value="Genomic_DNA"/>
</dbReference>
<reference evidence="3" key="1">
    <citation type="submission" date="2007-04" db="EMBL/GenBank/DDBJ databases">
        <authorList>
            <consortium name="US DOE Joint Genome Institute"/>
            <person name="Copeland A."/>
            <person name="Lucas S."/>
            <person name="Lapidus A."/>
            <person name="Barry K."/>
            <person name="Detter J.C."/>
            <person name="Glavina del Rio T."/>
            <person name="Hammon N."/>
            <person name="Israni S."/>
            <person name="Dalin E."/>
            <person name="Tice H."/>
            <person name="Pitluck S."/>
            <person name="Chain P."/>
            <person name="Malfatti S."/>
            <person name="Shin M."/>
            <person name="Vergez L."/>
            <person name="Schmutz J."/>
            <person name="Larimer F."/>
            <person name="Land M."/>
            <person name="Hauser L."/>
            <person name="Kyrpides N."/>
            <person name="Mikhailova N."/>
            <person name="Miller C."/>
            <person name="Richardson P."/>
        </authorList>
    </citation>
    <scope>NUCLEOTIDE SEQUENCE</scope>
    <source>
        <strain evidence="3">PYR-GCK</strain>
    </source>
</reference>
<keyword evidence="1" id="KW-0472">Membrane</keyword>
<dbReference type="InterPro" id="IPR050469">
    <property type="entry name" value="Diguanylate_Cyclase"/>
</dbReference>
<dbReference type="GO" id="GO:1902201">
    <property type="term" value="P:negative regulation of bacterial-type flagellum-dependent cell motility"/>
    <property type="evidence" value="ECO:0007669"/>
    <property type="project" value="TreeGrafter"/>
</dbReference>
<dbReference type="SMART" id="SM00267">
    <property type="entry name" value="GGDEF"/>
    <property type="match status" value="1"/>
</dbReference>
<reference evidence="3" key="2">
    <citation type="journal article" date="2013" name="PLoS ONE">
        <title>A Gene Expression Study of the Activities of Aromatic Ring-Cleavage Dioxygenases in Mycobacterium gilvum PYR-GCK to Changes in Salinity and pH during Pyrene Degradation.</title>
        <authorList>
            <person name="Badejo A.C."/>
            <person name="Badejo A.O."/>
            <person name="Shin K.H."/>
            <person name="Chai Y.G."/>
        </authorList>
    </citation>
    <scope>NUCLEOTIDE SEQUENCE [LARGE SCALE GENOMIC DNA]</scope>
    <source>
        <strain evidence="3">PYR-GCK</strain>
    </source>
</reference>
<dbReference type="InterPro" id="IPR029787">
    <property type="entry name" value="Nucleotide_cyclase"/>
</dbReference>
<dbReference type="GO" id="GO:0005886">
    <property type="term" value="C:plasma membrane"/>
    <property type="evidence" value="ECO:0007669"/>
    <property type="project" value="TreeGrafter"/>
</dbReference>
<dbReference type="OrthoDB" id="23692at2"/>
<dbReference type="Pfam" id="PF00990">
    <property type="entry name" value="GGDEF"/>
    <property type="match status" value="1"/>
</dbReference>
<feature type="transmembrane region" description="Helical" evidence="1">
    <location>
        <begin position="137"/>
        <end position="155"/>
    </location>
</feature>
<dbReference type="HOGENOM" id="CLU_000445_11_14_11"/>
<evidence type="ECO:0000256" key="1">
    <source>
        <dbReference type="SAM" id="Phobius"/>
    </source>
</evidence>